<protein>
    <submittedName>
        <fullName evidence="1">Uncharacterized protein</fullName>
    </submittedName>
</protein>
<comment type="caution">
    <text evidence="1">The sequence shown here is derived from an EMBL/GenBank/DDBJ whole genome shotgun (WGS) entry which is preliminary data.</text>
</comment>
<dbReference type="Proteomes" id="UP000567179">
    <property type="component" value="Unassembled WGS sequence"/>
</dbReference>
<organism evidence="1 2">
    <name type="scientific">Psilocybe cf. subviscida</name>
    <dbReference type="NCBI Taxonomy" id="2480587"/>
    <lineage>
        <taxon>Eukaryota</taxon>
        <taxon>Fungi</taxon>
        <taxon>Dikarya</taxon>
        <taxon>Basidiomycota</taxon>
        <taxon>Agaricomycotina</taxon>
        <taxon>Agaricomycetes</taxon>
        <taxon>Agaricomycetidae</taxon>
        <taxon>Agaricales</taxon>
        <taxon>Agaricineae</taxon>
        <taxon>Strophariaceae</taxon>
        <taxon>Psilocybe</taxon>
    </lineage>
</organism>
<evidence type="ECO:0000313" key="2">
    <source>
        <dbReference type="Proteomes" id="UP000567179"/>
    </source>
</evidence>
<proteinExistence type="predicted"/>
<name>A0A8H5BJT2_9AGAR</name>
<keyword evidence="2" id="KW-1185">Reference proteome</keyword>
<gene>
    <name evidence="1" type="ORF">D9619_011303</name>
</gene>
<reference evidence="1 2" key="1">
    <citation type="journal article" date="2020" name="ISME J.">
        <title>Uncovering the hidden diversity of litter-decomposition mechanisms in mushroom-forming fungi.</title>
        <authorList>
            <person name="Floudas D."/>
            <person name="Bentzer J."/>
            <person name="Ahren D."/>
            <person name="Johansson T."/>
            <person name="Persson P."/>
            <person name="Tunlid A."/>
        </authorList>
    </citation>
    <scope>NUCLEOTIDE SEQUENCE [LARGE SCALE GENOMIC DNA]</scope>
    <source>
        <strain evidence="1 2">CBS 101986</strain>
    </source>
</reference>
<dbReference type="AlphaFoldDB" id="A0A8H5BJT2"/>
<accession>A0A8H5BJT2</accession>
<sequence>MFISEPRFFTPAKSSPTPAGIDFLPVSTASHSEHTSFSPVLQLADASCTKLSPQWADPPRVIHSVESATCLKKKKFLLVLWTHTAPASTAASSVAASIGDGSQGVRPAAHLTQREEWCRLSRLAACTCAGVKTTARKSKLLSSGAYSFGESGQRGSMERIALVGTGDCAN</sequence>
<dbReference type="EMBL" id="JAACJJ010000016">
    <property type="protein sequence ID" value="KAF5324151.1"/>
    <property type="molecule type" value="Genomic_DNA"/>
</dbReference>
<evidence type="ECO:0000313" key="1">
    <source>
        <dbReference type="EMBL" id="KAF5324151.1"/>
    </source>
</evidence>